<dbReference type="PROSITE" id="PS50929">
    <property type="entry name" value="ABC_TM1F"/>
    <property type="match status" value="1"/>
</dbReference>
<keyword evidence="3 6" id="KW-1133">Transmembrane helix</keyword>
<dbReference type="PANTHER" id="PTHR43394">
    <property type="entry name" value="ATP-DEPENDENT PERMEASE MDL1, MITOCHONDRIAL"/>
    <property type="match status" value="1"/>
</dbReference>
<dbReference type="GO" id="GO:0005524">
    <property type="term" value="F:ATP binding"/>
    <property type="evidence" value="ECO:0007669"/>
    <property type="project" value="InterPro"/>
</dbReference>
<dbReference type="AlphaFoldDB" id="A0A058Z411"/>
<protein>
    <recommendedName>
        <fullName evidence="7">ABC transmembrane type-1 domain-containing protein</fullName>
    </recommendedName>
</protein>
<dbReference type="RefSeq" id="XP_009496541.1">
    <property type="nucleotide sequence ID" value="XM_009498266.1"/>
</dbReference>
<dbReference type="GeneID" id="20529115"/>
<feature type="region of interest" description="Disordered" evidence="5">
    <location>
        <begin position="19"/>
        <end position="40"/>
    </location>
</feature>
<dbReference type="PANTHER" id="PTHR43394:SF1">
    <property type="entry name" value="ATP-BINDING CASSETTE SUB-FAMILY B MEMBER 10, MITOCHONDRIAL"/>
    <property type="match status" value="1"/>
</dbReference>
<dbReference type="Gene3D" id="1.20.1560.10">
    <property type="entry name" value="ABC transporter type 1, transmembrane domain"/>
    <property type="match status" value="1"/>
</dbReference>
<feature type="transmembrane region" description="Helical" evidence="6">
    <location>
        <begin position="95"/>
        <end position="122"/>
    </location>
</feature>
<evidence type="ECO:0000256" key="6">
    <source>
        <dbReference type="SAM" id="Phobius"/>
    </source>
</evidence>
<evidence type="ECO:0000259" key="7">
    <source>
        <dbReference type="PROSITE" id="PS50929"/>
    </source>
</evidence>
<dbReference type="InterPro" id="IPR039421">
    <property type="entry name" value="Type_1_exporter"/>
</dbReference>
<dbReference type="InterPro" id="IPR036640">
    <property type="entry name" value="ABC1_TM_sf"/>
</dbReference>
<evidence type="ECO:0000313" key="8">
    <source>
        <dbReference type="EMBL" id="KCV68970.1"/>
    </source>
</evidence>
<dbReference type="SUPFAM" id="SSF90123">
    <property type="entry name" value="ABC transporter transmembrane region"/>
    <property type="match status" value="1"/>
</dbReference>
<dbReference type="Proteomes" id="UP000030693">
    <property type="component" value="Unassembled WGS sequence"/>
</dbReference>
<dbReference type="GO" id="GO:0005743">
    <property type="term" value="C:mitochondrial inner membrane"/>
    <property type="evidence" value="ECO:0007669"/>
    <property type="project" value="TreeGrafter"/>
</dbReference>
<sequence>MTAAAPSLPADSIRAYATTANPAPADPAPAPKTTKEARASRSDMKRLFSLLSTEKVKLAILVPCLLGSSLIQSVIPYSTGQVVDMLSTSSSADILQYLTSLGGVFTVGAAVGLVRIITLGYLRESVDRRLRGDVFASTLQQESDFLNSTRSSDVATRLSADVDVVGETLTTNVNDTTRALGQISVGMTMMLYTSPILTAKLAFIVPPVALFAIFFGSYTKRNSTLRQAALARASSFADERLAAASIVQANAQVAREVGTYRNLIGSVYDIGRRVSRIRGVFYSSLGWLANMGIVSALWFGSQEVLAGSITLGGLTSFMIYTGLVGATLKSAQHA</sequence>
<reference evidence="8" key="1">
    <citation type="submission" date="2013-04" db="EMBL/GenBank/DDBJ databases">
        <title>The Genome Sequence of Fonticula alba ATCC 38817.</title>
        <authorList>
            <consortium name="The Broad Institute Genomics Platform"/>
            <person name="Russ C."/>
            <person name="Cuomo C."/>
            <person name="Burger G."/>
            <person name="Gray M.W."/>
            <person name="Holland P.W.H."/>
            <person name="King N."/>
            <person name="Lang F.B.F."/>
            <person name="Roger A.J."/>
            <person name="Ruiz-Trillo I."/>
            <person name="Brown M."/>
            <person name="Walker B."/>
            <person name="Young S."/>
            <person name="Zeng Q."/>
            <person name="Gargeya S."/>
            <person name="Fitzgerald M."/>
            <person name="Haas B."/>
            <person name="Abouelleil A."/>
            <person name="Allen A.W."/>
            <person name="Alvarado L."/>
            <person name="Arachchi H.M."/>
            <person name="Berlin A.M."/>
            <person name="Chapman S.B."/>
            <person name="Gainer-Dewar J."/>
            <person name="Goldberg J."/>
            <person name="Griggs A."/>
            <person name="Gujja S."/>
            <person name="Hansen M."/>
            <person name="Howarth C."/>
            <person name="Imamovic A."/>
            <person name="Ireland A."/>
            <person name="Larimer J."/>
            <person name="McCowan C."/>
            <person name="Murphy C."/>
            <person name="Pearson M."/>
            <person name="Poon T.W."/>
            <person name="Priest M."/>
            <person name="Roberts A."/>
            <person name="Saif S."/>
            <person name="Shea T."/>
            <person name="Sisk P."/>
            <person name="Sykes S."/>
            <person name="Wortman J."/>
            <person name="Nusbaum C."/>
            <person name="Birren B."/>
        </authorList>
    </citation>
    <scope>NUCLEOTIDE SEQUENCE [LARGE SCALE GENOMIC DNA]</scope>
    <source>
        <strain evidence="8">ATCC 38817</strain>
    </source>
</reference>
<keyword evidence="2 6" id="KW-0812">Transmembrane</keyword>
<keyword evidence="9" id="KW-1185">Reference proteome</keyword>
<dbReference type="EMBL" id="KB932207">
    <property type="protein sequence ID" value="KCV68970.1"/>
    <property type="molecule type" value="Genomic_DNA"/>
</dbReference>
<evidence type="ECO:0000256" key="1">
    <source>
        <dbReference type="ARBA" id="ARBA00004141"/>
    </source>
</evidence>
<dbReference type="GO" id="GO:0015421">
    <property type="term" value="F:ABC-type oligopeptide transporter activity"/>
    <property type="evidence" value="ECO:0007669"/>
    <property type="project" value="TreeGrafter"/>
</dbReference>
<feature type="transmembrane region" description="Helical" evidence="6">
    <location>
        <begin position="280"/>
        <end position="299"/>
    </location>
</feature>
<evidence type="ECO:0000256" key="4">
    <source>
        <dbReference type="ARBA" id="ARBA00023136"/>
    </source>
</evidence>
<dbReference type="InterPro" id="IPR011527">
    <property type="entry name" value="ABC1_TM_dom"/>
</dbReference>
<evidence type="ECO:0000256" key="5">
    <source>
        <dbReference type="SAM" id="MobiDB-lite"/>
    </source>
</evidence>
<feature type="transmembrane region" description="Helical" evidence="6">
    <location>
        <begin position="305"/>
        <end position="328"/>
    </location>
</feature>
<dbReference type="GO" id="GO:0090374">
    <property type="term" value="P:oligopeptide export from mitochondrion"/>
    <property type="evidence" value="ECO:0007669"/>
    <property type="project" value="TreeGrafter"/>
</dbReference>
<keyword evidence="4 6" id="KW-0472">Membrane</keyword>
<dbReference type="OMA" id="YNDRLEH"/>
<dbReference type="OrthoDB" id="6500128at2759"/>
<gene>
    <name evidence="8" type="ORF">H696_04390</name>
</gene>
<dbReference type="Pfam" id="PF00664">
    <property type="entry name" value="ABC_membrane"/>
    <property type="match status" value="1"/>
</dbReference>
<evidence type="ECO:0000313" key="9">
    <source>
        <dbReference type="Proteomes" id="UP000030693"/>
    </source>
</evidence>
<feature type="domain" description="ABC transmembrane type-1" evidence="7">
    <location>
        <begin position="59"/>
        <end position="334"/>
    </location>
</feature>
<dbReference type="STRING" id="691883.A0A058Z411"/>
<dbReference type="eggNOG" id="KOG0058">
    <property type="taxonomic scope" value="Eukaryota"/>
</dbReference>
<comment type="subcellular location">
    <subcellularLocation>
        <location evidence="1">Membrane</location>
        <topology evidence="1">Multi-pass membrane protein</topology>
    </subcellularLocation>
</comment>
<name>A0A058Z411_FONAL</name>
<organism evidence="8">
    <name type="scientific">Fonticula alba</name>
    <name type="common">Slime mold</name>
    <dbReference type="NCBI Taxonomy" id="691883"/>
    <lineage>
        <taxon>Eukaryota</taxon>
        <taxon>Rotosphaerida</taxon>
        <taxon>Fonticulaceae</taxon>
        <taxon>Fonticula</taxon>
    </lineage>
</organism>
<proteinExistence type="predicted"/>
<evidence type="ECO:0000256" key="3">
    <source>
        <dbReference type="ARBA" id="ARBA00022989"/>
    </source>
</evidence>
<evidence type="ECO:0000256" key="2">
    <source>
        <dbReference type="ARBA" id="ARBA00022692"/>
    </source>
</evidence>
<accession>A0A058Z411</accession>